<dbReference type="RefSeq" id="WP_179762574.1">
    <property type="nucleotide sequence ID" value="NZ_BAAAJZ010000011.1"/>
</dbReference>
<evidence type="ECO:0000256" key="2">
    <source>
        <dbReference type="ARBA" id="ARBA00023015"/>
    </source>
</evidence>
<dbReference type="PROSITE" id="PS01081">
    <property type="entry name" value="HTH_TETR_1"/>
    <property type="match status" value="1"/>
</dbReference>
<dbReference type="Proteomes" id="UP000549695">
    <property type="component" value="Unassembled WGS sequence"/>
</dbReference>
<keyword evidence="8" id="KW-1185">Reference proteome</keyword>
<gene>
    <name evidence="7" type="ORF">HDA37_005296</name>
</gene>
<comment type="caution">
    <text evidence="7">The sequence shown here is derived from an EMBL/GenBank/DDBJ whole genome shotgun (WGS) entry which is preliminary data.</text>
</comment>
<dbReference type="AlphaFoldDB" id="A0A852WCH0"/>
<protein>
    <submittedName>
        <fullName evidence="7">AcrR family transcriptional regulator</fullName>
    </submittedName>
</protein>
<dbReference type="PANTHER" id="PTHR30055:SF238">
    <property type="entry name" value="MYCOFACTOCIN BIOSYNTHESIS TRANSCRIPTIONAL REGULATOR MFTR-RELATED"/>
    <property type="match status" value="1"/>
</dbReference>
<proteinExistence type="predicted"/>
<dbReference type="InterPro" id="IPR009057">
    <property type="entry name" value="Homeodomain-like_sf"/>
</dbReference>
<dbReference type="SUPFAM" id="SSF46689">
    <property type="entry name" value="Homeodomain-like"/>
    <property type="match status" value="1"/>
</dbReference>
<dbReference type="PROSITE" id="PS50977">
    <property type="entry name" value="HTH_TETR_2"/>
    <property type="match status" value="1"/>
</dbReference>
<evidence type="ECO:0000256" key="1">
    <source>
        <dbReference type="ARBA" id="ARBA00022491"/>
    </source>
</evidence>
<dbReference type="InterPro" id="IPR001647">
    <property type="entry name" value="HTH_TetR"/>
</dbReference>
<feature type="domain" description="HTH tetR-type" evidence="6">
    <location>
        <begin position="2"/>
        <end position="62"/>
    </location>
</feature>
<dbReference type="InterPro" id="IPR050109">
    <property type="entry name" value="HTH-type_TetR-like_transc_reg"/>
</dbReference>
<dbReference type="InterPro" id="IPR023772">
    <property type="entry name" value="DNA-bd_HTH_TetR-type_CS"/>
</dbReference>
<keyword evidence="2" id="KW-0805">Transcription regulation</keyword>
<dbReference type="InterPro" id="IPR039538">
    <property type="entry name" value="BetI_C"/>
</dbReference>
<dbReference type="FunFam" id="1.10.10.60:FF:000141">
    <property type="entry name" value="TetR family transcriptional regulator"/>
    <property type="match status" value="1"/>
</dbReference>
<evidence type="ECO:0000313" key="8">
    <source>
        <dbReference type="Proteomes" id="UP000549695"/>
    </source>
</evidence>
<reference evidence="7 8" key="1">
    <citation type="submission" date="2020-07" db="EMBL/GenBank/DDBJ databases">
        <title>Sequencing the genomes of 1000 actinobacteria strains.</title>
        <authorList>
            <person name="Klenk H.-P."/>
        </authorList>
    </citation>
    <scope>NUCLEOTIDE SEQUENCE [LARGE SCALE GENOMIC DNA]</scope>
    <source>
        <strain evidence="7 8">DSM 44749</strain>
    </source>
</reference>
<dbReference type="GO" id="GO:0003700">
    <property type="term" value="F:DNA-binding transcription factor activity"/>
    <property type="evidence" value="ECO:0007669"/>
    <property type="project" value="TreeGrafter"/>
</dbReference>
<dbReference type="GO" id="GO:0045892">
    <property type="term" value="P:negative regulation of DNA-templated transcription"/>
    <property type="evidence" value="ECO:0007669"/>
    <property type="project" value="UniProtKB-ARBA"/>
</dbReference>
<accession>A0A852WCH0</accession>
<evidence type="ECO:0000259" key="6">
    <source>
        <dbReference type="PROSITE" id="PS50977"/>
    </source>
</evidence>
<evidence type="ECO:0000313" key="7">
    <source>
        <dbReference type="EMBL" id="NYG05011.1"/>
    </source>
</evidence>
<evidence type="ECO:0000256" key="3">
    <source>
        <dbReference type="ARBA" id="ARBA00023125"/>
    </source>
</evidence>
<dbReference type="EMBL" id="JACCCZ010000001">
    <property type="protein sequence ID" value="NYG05011.1"/>
    <property type="molecule type" value="Genomic_DNA"/>
</dbReference>
<organism evidence="7 8">
    <name type="scientific">Pseudonocardia alni</name>
    <name type="common">Amycolata alni</name>
    <dbReference type="NCBI Taxonomy" id="33907"/>
    <lineage>
        <taxon>Bacteria</taxon>
        <taxon>Bacillati</taxon>
        <taxon>Actinomycetota</taxon>
        <taxon>Actinomycetes</taxon>
        <taxon>Pseudonocardiales</taxon>
        <taxon>Pseudonocardiaceae</taxon>
        <taxon>Pseudonocardia</taxon>
    </lineage>
</organism>
<dbReference type="SUPFAM" id="SSF48498">
    <property type="entry name" value="Tetracyclin repressor-like, C-terminal domain"/>
    <property type="match status" value="1"/>
</dbReference>
<keyword evidence="3 5" id="KW-0238">DNA-binding</keyword>
<keyword evidence="1" id="KW-0678">Repressor</keyword>
<feature type="DNA-binding region" description="H-T-H motif" evidence="5">
    <location>
        <begin position="25"/>
        <end position="44"/>
    </location>
</feature>
<evidence type="ECO:0000256" key="4">
    <source>
        <dbReference type="ARBA" id="ARBA00023163"/>
    </source>
</evidence>
<dbReference type="InterPro" id="IPR036271">
    <property type="entry name" value="Tet_transcr_reg_TetR-rel_C_sf"/>
</dbReference>
<dbReference type="GeneID" id="98054946"/>
<keyword evidence="4" id="KW-0804">Transcription</keyword>
<dbReference type="Pfam" id="PF00440">
    <property type="entry name" value="TetR_N"/>
    <property type="match status" value="1"/>
</dbReference>
<dbReference type="PANTHER" id="PTHR30055">
    <property type="entry name" value="HTH-TYPE TRANSCRIPTIONAL REGULATOR RUTR"/>
    <property type="match status" value="1"/>
</dbReference>
<dbReference type="PRINTS" id="PR00455">
    <property type="entry name" value="HTHTETR"/>
</dbReference>
<dbReference type="Pfam" id="PF13977">
    <property type="entry name" value="TetR_C_6"/>
    <property type="match status" value="1"/>
</dbReference>
<dbReference type="GO" id="GO:0000976">
    <property type="term" value="F:transcription cis-regulatory region binding"/>
    <property type="evidence" value="ECO:0007669"/>
    <property type="project" value="TreeGrafter"/>
</dbReference>
<sequence>MARTRAALLAAAADVFAERGYDGASVDEIARAAGVSVGSIYSRFGSKQDLFRALMTGHLEGDLHRVRSGMDAGPEQALAELKTVLLETARSRPATLLDAETWAVAMRTPAMRAAVADHHRRVRDEAAAMVARGRAAAGVDLGVPDDEVATAMIALFHGLVREYRLGVPGEAPPDLYSRMVHALATGLAALAADGGPPGEP</sequence>
<name>A0A852WCH0_PSEA5</name>
<evidence type="ECO:0000256" key="5">
    <source>
        <dbReference type="PROSITE-ProRule" id="PRU00335"/>
    </source>
</evidence>
<dbReference type="Gene3D" id="1.10.357.10">
    <property type="entry name" value="Tetracycline Repressor, domain 2"/>
    <property type="match status" value="1"/>
</dbReference>